<keyword evidence="3" id="KW-1185">Reference proteome</keyword>
<evidence type="ECO:0000313" key="3">
    <source>
        <dbReference type="Proteomes" id="UP000010473"/>
    </source>
</evidence>
<protein>
    <recommendedName>
        <fullName evidence="1">Na+-translocating membrane potential-generating system MpsC domain-containing protein</fullName>
    </recommendedName>
</protein>
<evidence type="ECO:0000259" key="1">
    <source>
        <dbReference type="Pfam" id="PF10057"/>
    </source>
</evidence>
<evidence type="ECO:0000313" key="2">
    <source>
        <dbReference type="EMBL" id="AFZ36471.1"/>
    </source>
</evidence>
<dbReference type="KEGG" id="scs:Sta7437_2952"/>
<dbReference type="RefSeq" id="WP_015194138.1">
    <property type="nucleotide sequence ID" value="NC_019748.1"/>
</dbReference>
<feature type="domain" description="Na+-translocating membrane potential-generating system MpsC" evidence="1">
    <location>
        <begin position="8"/>
        <end position="116"/>
    </location>
</feature>
<reference evidence="3" key="1">
    <citation type="journal article" date="2013" name="Proc. Natl. Acad. Sci. U.S.A.">
        <title>Improving the coverage of the cyanobacterial phylum using diversity-driven genome sequencing.</title>
        <authorList>
            <person name="Shih P.M."/>
            <person name="Wu D."/>
            <person name="Latifi A."/>
            <person name="Axen S.D."/>
            <person name="Fewer D.P."/>
            <person name="Talla E."/>
            <person name="Calteau A."/>
            <person name="Cai F."/>
            <person name="Tandeau de Marsac N."/>
            <person name="Rippka R."/>
            <person name="Herdman M."/>
            <person name="Sivonen K."/>
            <person name="Coursin T."/>
            <person name="Laurent T."/>
            <person name="Goodwin L."/>
            <person name="Nolan M."/>
            <person name="Davenport K.W."/>
            <person name="Han C.S."/>
            <person name="Rubin E.M."/>
            <person name="Eisen J.A."/>
            <person name="Woyke T."/>
            <person name="Gugger M."/>
            <person name="Kerfeld C.A."/>
        </authorList>
    </citation>
    <scope>NUCLEOTIDE SEQUENCE [LARGE SCALE GENOMIC DNA]</scope>
    <source>
        <strain evidence="3">ATCC 29371 / PCC 7437</strain>
    </source>
</reference>
<name>K9XWL0_STAC7</name>
<dbReference type="OrthoDB" id="460171at2"/>
<dbReference type="AlphaFoldDB" id="K9XWL0"/>
<proteinExistence type="predicted"/>
<dbReference type="eggNOG" id="COG5609">
    <property type="taxonomic scope" value="Bacteria"/>
</dbReference>
<dbReference type="EMBL" id="CP003653">
    <property type="protein sequence ID" value="AFZ36471.1"/>
    <property type="molecule type" value="Genomic_DNA"/>
</dbReference>
<accession>K9XWL0</accession>
<gene>
    <name evidence="2" type="ordered locus">Sta7437_2952</name>
</gene>
<dbReference type="Pfam" id="PF10057">
    <property type="entry name" value="MpsC"/>
    <property type="match status" value="1"/>
</dbReference>
<dbReference type="InterPro" id="IPR018745">
    <property type="entry name" value="MpsC"/>
</dbReference>
<organism evidence="2 3">
    <name type="scientific">Stanieria cyanosphaera (strain ATCC 29371 / PCC 7437)</name>
    <dbReference type="NCBI Taxonomy" id="111780"/>
    <lineage>
        <taxon>Bacteria</taxon>
        <taxon>Bacillati</taxon>
        <taxon>Cyanobacteriota</taxon>
        <taxon>Cyanophyceae</taxon>
        <taxon>Pleurocapsales</taxon>
        <taxon>Dermocarpellaceae</taxon>
        <taxon>Stanieria</taxon>
    </lineage>
</organism>
<dbReference type="HOGENOM" id="CLU_155107_0_0_3"/>
<sequence length="124" mass="14171">MSNQSINKKALEDILSPKIKSIYKNQLKHQLDNISYYLFERTLIVILEGTVTAPEKILNNHQKICLAKQVRKVIDNAIQPQIRSIIEEAMNVKVIDFLCDTTLESNCTSAIVIFERQKPLNSSI</sequence>
<dbReference type="Proteomes" id="UP000010473">
    <property type="component" value="Chromosome"/>
</dbReference>